<dbReference type="SUPFAM" id="SSF50249">
    <property type="entry name" value="Nucleic acid-binding proteins"/>
    <property type="match status" value="2"/>
</dbReference>
<dbReference type="InterPro" id="IPR040596">
    <property type="entry name" value="RNase_II_C_S1"/>
</dbReference>
<dbReference type="AlphaFoldDB" id="L0A130"/>
<feature type="domain" description="RNB" evidence="1">
    <location>
        <begin position="230"/>
        <end position="514"/>
    </location>
</feature>
<dbReference type="Pfam" id="PF18614">
    <property type="entry name" value="RNase_II_C_S1"/>
    <property type="match status" value="1"/>
</dbReference>
<dbReference type="InterPro" id="IPR036388">
    <property type="entry name" value="WH-like_DNA-bd_sf"/>
</dbReference>
<dbReference type="KEGG" id="dpd:Deipe_1609"/>
<dbReference type="eggNOG" id="COG0557">
    <property type="taxonomic scope" value="Bacteria"/>
</dbReference>
<dbReference type="SMART" id="SM00955">
    <property type="entry name" value="RNB"/>
    <property type="match status" value="1"/>
</dbReference>
<dbReference type="HOGENOM" id="CLU_015903_2_0_0"/>
<dbReference type="PANTHER" id="PTHR23355:SF42">
    <property type="entry name" value="RIBONUCLEASE II, CHLOROPLASTIC_MITOCHONDRIAL"/>
    <property type="match status" value="1"/>
</dbReference>
<dbReference type="Pfam" id="PF00773">
    <property type="entry name" value="RNB"/>
    <property type="match status" value="2"/>
</dbReference>
<dbReference type="Gene3D" id="1.10.10.10">
    <property type="entry name" value="Winged helix-like DNA-binding domain superfamily/Winged helix DNA-binding domain"/>
    <property type="match status" value="1"/>
</dbReference>
<keyword evidence="3" id="KW-1185">Reference proteome</keyword>
<dbReference type="PANTHER" id="PTHR23355">
    <property type="entry name" value="RIBONUCLEASE"/>
    <property type="match status" value="1"/>
</dbReference>
<dbReference type="GO" id="GO:0000932">
    <property type="term" value="C:P-body"/>
    <property type="evidence" value="ECO:0007669"/>
    <property type="project" value="TreeGrafter"/>
</dbReference>
<dbReference type="InterPro" id="IPR056404">
    <property type="entry name" value="HTH_RNase_II"/>
</dbReference>
<dbReference type="Proteomes" id="UP000010467">
    <property type="component" value="Chromosome"/>
</dbReference>
<dbReference type="InterPro" id="IPR001900">
    <property type="entry name" value="RNase_II/R"/>
</dbReference>
<dbReference type="EMBL" id="CP003382">
    <property type="protein sequence ID" value="AFZ67149.1"/>
    <property type="molecule type" value="Genomic_DNA"/>
</dbReference>
<dbReference type="Pfam" id="PF23161">
    <property type="entry name" value="HTH_RNase_II"/>
    <property type="match status" value="1"/>
</dbReference>
<dbReference type="STRING" id="937777.Deipe_1609"/>
<sequence>MTELTTVAHNASLVLYKQKPARVSSTTGDKLDIETSGGTVRVRPKDVLVLHPGPLTSLSALRTLVGEPAEVWELMEGAALPLSDVAELAFGDFTPDSALAVWGWVQEGTYFGGTPSNIVPRSAAQVQATLTQKEARADESRAWEVFLDGLRRGEVSDPRRLADVEALALGRAQKSRTLNALGRPETPENAHALLLSLKVWDETRHPYPARFGAALSAPHLPVPSLPGEERLDLSHLSALAIDDEGSSDPDDALSLERLVLENGEAGWRLWVHVADAAALVAPDGEIDREARKRGATLYLPETTVPMLPEPITGQLGLGLADTSPALSIAVQLSAAFEPQGAEVHLTRIRVTRLTYAEAQRALDAGQPGPLQELAALAVTARTRREAAGAVMLELPEVRVRVRDGEVIITPLPPLQSRAVVQEAMMLAGESVATWAQQRDLPLPFAAQDPPLARVEGEQLAQQWARRKSLSRTRFSPRAGRHAGLGLQAYAQATSPLRRYLDLVVHQQLRAALRGERPLTGAEIAARIAEADLAAGAVRAAERAANRHWTLVYLSRRPGWSGEGVVVERRGAVTTVLLGDLALDVPLTTSTALGEELRLELGEIDLPSLTSRWRVVTDS</sequence>
<dbReference type="RefSeq" id="WP_015235457.1">
    <property type="nucleotide sequence ID" value="NC_019793.1"/>
</dbReference>
<evidence type="ECO:0000313" key="3">
    <source>
        <dbReference type="Proteomes" id="UP000010467"/>
    </source>
</evidence>
<dbReference type="GO" id="GO:0006402">
    <property type="term" value="P:mRNA catabolic process"/>
    <property type="evidence" value="ECO:0007669"/>
    <property type="project" value="TreeGrafter"/>
</dbReference>
<gene>
    <name evidence="2" type="ordered locus">Deipe_1609</name>
</gene>
<dbReference type="PATRIC" id="fig|937777.3.peg.1610"/>
<name>L0A130_DEIPD</name>
<accession>L0A130</accession>
<evidence type="ECO:0000313" key="2">
    <source>
        <dbReference type="EMBL" id="AFZ67149.1"/>
    </source>
</evidence>
<reference evidence="3" key="1">
    <citation type="submission" date="2012-03" db="EMBL/GenBank/DDBJ databases">
        <title>Complete sequence of chromosome of Deinococcus peraridilitoris DSM 19664.</title>
        <authorList>
            <person name="Lucas S."/>
            <person name="Copeland A."/>
            <person name="Lapidus A."/>
            <person name="Glavina del Rio T."/>
            <person name="Dalin E."/>
            <person name="Tice H."/>
            <person name="Bruce D."/>
            <person name="Goodwin L."/>
            <person name="Pitluck S."/>
            <person name="Peters L."/>
            <person name="Mikhailova N."/>
            <person name="Lu M."/>
            <person name="Kyrpides N."/>
            <person name="Mavromatis K."/>
            <person name="Ivanova N."/>
            <person name="Brettin T."/>
            <person name="Detter J.C."/>
            <person name="Han C."/>
            <person name="Larimer F."/>
            <person name="Land M."/>
            <person name="Hauser L."/>
            <person name="Markowitz V."/>
            <person name="Cheng J.-F."/>
            <person name="Hugenholtz P."/>
            <person name="Woyke T."/>
            <person name="Wu D."/>
            <person name="Pukall R."/>
            <person name="Steenblock K."/>
            <person name="Brambilla E."/>
            <person name="Klenk H.-P."/>
            <person name="Eisen J.A."/>
        </authorList>
    </citation>
    <scope>NUCLEOTIDE SEQUENCE [LARGE SCALE GENOMIC DNA]</scope>
    <source>
        <strain evidence="3">DSM 19664 / LMG 22246 / CIP 109416 / KR-200</strain>
    </source>
</reference>
<dbReference type="InterPro" id="IPR050180">
    <property type="entry name" value="RNR_Ribonuclease"/>
</dbReference>
<proteinExistence type="predicted"/>
<dbReference type="InterPro" id="IPR012340">
    <property type="entry name" value="NA-bd_OB-fold"/>
</dbReference>
<dbReference type="Gene3D" id="2.40.50.140">
    <property type="entry name" value="Nucleic acid-binding proteins"/>
    <property type="match status" value="1"/>
</dbReference>
<dbReference type="GO" id="GO:0003723">
    <property type="term" value="F:RNA binding"/>
    <property type="evidence" value="ECO:0007669"/>
    <property type="project" value="InterPro"/>
</dbReference>
<dbReference type="OrthoDB" id="9764149at2"/>
<organism evidence="2 3">
    <name type="scientific">Deinococcus peraridilitoris (strain DSM 19664 / LMG 22246 / CIP 109416 / KR-200)</name>
    <dbReference type="NCBI Taxonomy" id="937777"/>
    <lineage>
        <taxon>Bacteria</taxon>
        <taxon>Thermotogati</taxon>
        <taxon>Deinococcota</taxon>
        <taxon>Deinococci</taxon>
        <taxon>Deinococcales</taxon>
        <taxon>Deinococcaceae</taxon>
        <taxon>Deinococcus</taxon>
    </lineage>
</organism>
<evidence type="ECO:0000259" key="1">
    <source>
        <dbReference type="SMART" id="SM00955"/>
    </source>
</evidence>
<dbReference type="GO" id="GO:0000175">
    <property type="term" value="F:3'-5'-RNA exonuclease activity"/>
    <property type="evidence" value="ECO:0007669"/>
    <property type="project" value="TreeGrafter"/>
</dbReference>
<protein>
    <submittedName>
        <fullName evidence="2">Exoribonuclease R</fullName>
    </submittedName>
</protein>